<dbReference type="AlphaFoldDB" id="A0ABD3PDW1"/>
<accession>A0ABD3PDW1</accession>
<dbReference type="EMBL" id="JALLPJ020000673">
    <property type="protein sequence ID" value="KAL3785898.1"/>
    <property type="molecule type" value="Genomic_DNA"/>
</dbReference>
<feature type="region of interest" description="Disordered" evidence="1">
    <location>
        <begin position="1"/>
        <end position="20"/>
    </location>
</feature>
<feature type="region of interest" description="Disordered" evidence="1">
    <location>
        <begin position="45"/>
        <end position="73"/>
    </location>
</feature>
<keyword evidence="3" id="KW-1185">Reference proteome</keyword>
<protein>
    <submittedName>
        <fullName evidence="2">Uncharacterized protein</fullName>
    </submittedName>
</protein>
<feature type="compositionally biased region" description="Low complexity" evidence="1">
    <location>
        <begin position="62"/>
        <end position="72"/>
    </location>
</feature>
<evidence type="ECO:0000256" key="1">
    <source>
        <dbReference type="SAM" id="MobiDB-lite"/>
    </source>
</evidence>
<organism evidence="2 3">
    <name type="scientific">Cyclotella atomus</name>
    <dbReference type="NCBI Taxonomy" id="382360"/>
    <lineage>
        <taxon>Eukaryota</taxon>
        <taxon>Sar</taxon>
        <taxon>Stramenopiles</taxon>
        <taxon>Ochrophyta</taxon>
        <taxon>Bacillariophyta</taxon>
        <taxon>Coscinodiscophyceae</taxon>
        <taxon>Thalassiosirophycidae</taxon>
        <taxon>Stephanodiscales</taxon>
        <taxon>Stephanodiscaceae</taxon>
        <taxon>Cyclotella</taxon>
    </lineage>
</organism>
<gene>
    <name evidence="2" type="ORF">ACHAWO_006707</name>
</gene>
<comment type="caution">
    <text evidence="2">The sequence shown here is derived from an EMBL/GenBank/DDBJ whole genome shotgun (WGS) entry which is preliminary data.</text>
</comment>
<sequence length="679" mass="75722">MLDEAVEQQQPAETAAAETKSVQAIETMDMNMYIKQANCKSSIDDVCSPPRPEQKRFHRHSSSNTVISNASSMRSHRRSYVEVGSMMFGGPPTSVQAPIPMCRQMSEPIKRSSSIHRSSYSEHRAPDEDSKASTGARVLVSKDSETICCTASKDDDDETERVFDLIKKLSFETGDVGSDVKKSTVSVCSAPTVLIPPTFLAARVPRRSNLHQQDHEDFRPVSPPLQLPLPPKIHRMEDSHSVVSLPDHVPQIMHNRNRLRSTSLSEMSDSCRLVFDNHNYDQADACSLNSFGSYSSKSEKVILNTIENGLSPPLHPATLPRAPPLLNRGRTSTMTSDHSSFLSSSSSSSDESSDEHSISSYEDELRGLDDPPGFYDGDFKSEPGLKSFARGCGRTYMSWDHNIPTGLSSEVLQEWDKFCEDEELYEGIATKHQHILRALSCPDIRALHDVDFKVQEQTDTDAKSVDEEEPVSPPEVVPHLLANDLPMSQAPSRSIFSYTNSYSPSTISSGLSDHLDEISHLDFDMSILYPREIEVINSPNTTDTVALQRKRLHRRSRSSMGLSKPLHAKKHLTTHRRHRRNKSENILDQVDSDAASKKHHRMLSITDIIEDVKSLSSSGAKSSDMNLLNVLTLSLGSDELNACTMKESIAKVWASHREKICWFTIGCCFATSVQYFLQL</sequence>
<feature type="region of interest" description="Disordered" evidence="1">
    <location>
        <begin position="110"/>
        <end position="136"/>
    </location>
</feature>
<feature type="compositionally biased region" description="Low complexity" evidence="1">
    <location>
        <begin position="7"/>
        <end position="18"/>
    </location>
</feature>
<dbReference type="Proteomes" id="UP001530400">
    <property type="component" value="Unassembled WGS sequence"/>
</dbReference>
<proteinExistence type="predicted"/>
<feature type="compositionally biased region" description="Basic and acidic residues" evidence="1">
    <location>
        <begin position="119"/>
        <end position="131"/>
    </location>
</feature>
<feature type="compositionally biased region" description="Low complexity" evidence="1">
    <location>
        <begin position="336"/>
        <end position="350"/>
    </location>
</feature>
<name>A0ABD3PDW1_9STRA</name>
<evidence type="ECO:0000313" key="3">
    <source>
        <dbReference type="Proteomes" id="UP001530400"/>
    </source>
</evidence>
<feature type="region of interest" description="Disordered" evidence="1">
    <location>
        <begin position="309"/>
        <end position="376"/>
    </location>
</feature>
<reference evidence="2 3" key="1">
    <citation type="submission" date="2024-10" db="EMBL/GenBank/DDBJ databases">
        <title>Updated reference genomes for cyclostephanoid diatoms.</title>
        <authorList>
            <person name="Roberts W.R."/>
            <person name="Alverson A.J."/>
        </authorList>
    </citation>
    <scope>NUCLEOTIDE SEQUENCE [LARGE SCALE GENOMIC DNA]</scope>
    <source>
        <strain evidence="2 3">AJA010-31</strain>
    </source>
</reference>
<evidence type="ECO:0000313" key="2">
    <source>
        <dbReference type="EMBL" id="KAL3785898.1"/>
    </source>
</evidence>